<dbReference type="CDD" id="cd02440">
    <property type="entry name" value="AdoMet_MTases"/>
    <property type="match status" value="1"/>
</dbReference>
<evidence type="ECO:0000313" key="6">
    <source>
        <dbReference type="Proteomes" id="UP001294444"/>
    </source>
</evidence>
<comment type="similarity">
    <text evidence="1">Belongs to the methyltransferase superfamily.</text>
</comment>
<keyword evidence="3" id="KW-0808">Transferase</keyword>
<accession>A0AAJ5C636</accession>
<dbReference type="InterPro" id="IPR051052">
    <property type="entry name" value="Diverse_substrate_MTase"/>
</dbReference>
<evidence type="ECO:0000256" key="3">
    <source>
        <dbReference type="ARBA" id="ARBA00022679"/>
    </source>
</evidence>
<dbReference type="Proteomes" id="UP001294444">
    <property type="component" value="Unassembled WGS sequence"/>
</dbReference>
<name>A0AAJ5C636_9BASI</name>
<keyword evidence="2 5" id="KW-0489">Methyltransferase</keyword>
<dbReference type="SUPFAM" id="SSF53335">
    <property type="entry name" value="S-adenosyl-L-methionine-dependent methyltransferases"/>
    <property type="match status" value="1"/>
</dbReference>
<comment type="caution">
    <text evidence="5">The sequence shown here is derived from an EMBL/GenBank/DDBJ whole genome shotgun (WGS) entry which is preliminary data.</text>
</comment>
<dbReference type="GO" id="GO:0008757">
    <property type="term" value="F:S-adenosylmethionine-dependent methyltransferase activity"/>
    <property type="evidence" value="ECO:0007669"/>
    <property type="project" value="InterPro"/>
</dbReference>
<reference evidence="5" key="1">
    <citation type="submission" date="2023-10" db="EMBL/GenBank/DDBJ databases">
        <authorList>
            <person name="Guldener U."/>
        </authorList>
    </citation>
    <scope>NUCLEOTIDE SEQUENCE</scope>
    <source>
        <strain evidence="5">Mp4</strain>
    </source>
</reference>
<gene>
    <name evidence="5" type="ORF">MEPE_04104</name>
</gene>
<dbReference type="AlphaFoldDB" id="A0AAJ5C636"/>
<dbReference type="Gene3D" id="3.40.50.150">
    <property type="entry name" value="Vaccinia Virus protein VP39"/>
    <property type="match status" value="1"/>
</dbReference>
<evidence type="ECO:0000256" key="1">
    <source>
        <dbReference type="ARBA" id="ARBA00008361"/>
    </source>
</evidence>
<dbReference type="Pfam" id="PF08241">
    <property type="entry name" value="Methyltransf_11"/>
    <property type="match status" value="1"/>
</dbReference>
<feature type="domain" description="Methyltransferase type 11" evidence="4">
    <location>
        <begin position="54"/>
        <end position="164"/>
    </location>
</feature>
<dbReference type="PANTHER" id="PTHR44942">
    <property type="entry name" value="METHYLTRANSF_11 DOMAIN-CONTAINING PROTEIN"/>
    <property type="match status" value="1"/>
</dbReference>
<evidence type="ECO:0000313" key="5">
    <source>
        <dbReference type="EMBL" id="SNX85395.1"/>
    </source>
</evidence>
<keyword evidence="6" id="KW-1185">Reference proteome</keyword>
<dbReference type="PANTHER" id="PTHR44942:SF4">
    <property type="entry name" value="METHYLTRANSFERASE TYPE 11 DOMAIN-CONTAINING PROTEIN"/>
    <property type="match status" value="1"/>
</dbReference>
<evidence type="ECO:0000256" key="2">
    <source>
        <dbReference type="ARBA" id="ARBA00022603"/>
    </source>
</evidence>
<dbReference type="InterPro" id="IPR029063">
    <property type="entry name" value="SAM-dependent_MTases_sf"/>
</dbReference>
<evidence type="ECO:0000259" key="4">
    <source>
        <dbReference type="Pfam" id="PF08241"/>
    </source>
</evidence>
<dbReference type="InterPro" id="IPR013216">
    <property type="entry name" value="Methyltransf_11"/>
</dbReference>
<sequence length="384" mass="43353">MATFSRTTFDAAAYLTFRPSYPKWVHDKVLTYHFGVRPTPSSANRCIAGSSLALDLGCGPGISTVSLLPHFDKVIGLDPSSKMVDAAITPSTPELPSNLIPKISDGAKGRLGNIEYKQGYSEELEFLEDHSVDLVTSGQAAHWFDYPKLWKELTRVVRPGGSVCLYGYPDFFLPDFPTTRSLLNRFALKEGHGPESSHRSEPVDVEIDEIDSIGEYWEQPGRSIVNQGLNPVPFPSTYPELEAQWDEASAFKRTFSTSGLTKDQIWSSWPPLTTSVFEANALSEQVKTEFVGEQAQATMDKYLTWEQLANYLRTWSATHTYLTEHKEDKQNNGGKDVVDRFLEKLKIQVTRANNGNEVEKLHLRWPLCFVMIKKKVWTNYECKK</sequence>
<dbReference type="GO" id="GO:0032259">
    <property type="term" value="P:methylation"/>
    <property type="evidence" value="ECO:0007669"/>
    <property type="project" value="UniProtKB-KW"/>
</dbReference>
<organism evidence="5 6">
    <name type="scientific">Melanopsichium pennsylvanicum</name>
    <dbReference type="NCBI Taxonomy" id="63383"/>
    <lineage>
        <taxon>Eukaryota</taxon>
        <taxon>Fungi</taxon>
        <taxon>Dikarya</taxon>
        <taxon>Basidiomycota</taxon>
        <taxon>Ustilaginomycotina</taxon>
        <taxon>Ustilaginomycetes</taxon>
        <taxon>Ustilaginales</taxon>
        <taxon>Ustilaginaceae</taxon>
        <taxon>Melanopsichium</taxon>
    </lineage>
</organism>
<protein>
    <submittedName>
        <fullName evidence="5">Related to TMT1 - trans-aconitate methyltransferase</fullName>
    </submittedName>
</protein>
<dbReference type="EMBL" id="OAPG01000010">
    <property type="protein sequence ID" value="SNX85395.1"/>
    <property type="molecule type" value="Genomic_DNA"/>
</dbReference>
<proteinExistence type="inferred from homology"/>